<comment type="caution">
    <text evidence="1">The sequence shown here is derived from an EMBL/GenBank/DDBJ whole genome shotgun (WGS) entry which is preliminary data.</text>
</comment>
<protein>
    <recommendedName>
        <fullName evidence="3">Transposase</fullName>
    </recommendedName>
</protein>
<sequence length="70" mass="8172">MLGLFFMVRAALREQWDLIEPVITEWKDRHRSVSGHQGAYEMREIQEAITGRAPIGFVHVKQQQYGRLCS</sequence>
<reference evidence="2" key="1">
    <citation type="journal article" date="2019" name="Int. J. Syst. Evol. Microbiol.">
        <title>The Global Catalogue of Microorganisms (GCM) 10K type strain sequencing project: providing services to taxonomists for standard genome sequencing and annotation.</title>
        <authorList>
            <consortium name="The Broad Institute Genomics Platform"/>
            <consortium name="The Broad Institute Genome Sequencing Center for Infectious Disease"/>
            <person name="Wu L."/>
            <person name="Ma J."/>
        </authorList>
    </citation>
    <scope>NUCLEOTIDE SEQUENCE [LARGE SCALE GENOMIC DNA]</scope>
    <source>
        <strain evidence="2">KCTC 5701</strain>
    </source>
</reference>
<dbReference type="RefSeq" id="WP_344349448.1">
    <property type="nucleotide sequence ID" value="NZ_BAAASM010000028.1"/>
</dbReference>
<dbReference type="Proteomes" id="UP001596065">
    <property type="component" value="Unassembled WGS sequence"/>
</dbReference>
<name>A0ABW0WIR6_STRNO</name>
<proteinExistence type="predicted"/>
<evidence type="ECO:0000313" key="1">
    <source>
        <dbReference type="EMBL" id="MFC5657242.1"/>
    </source>
</evidence>
<evidence type="ECO:0000313" key="2">
    <source>
        <dbReference type="Proteomes" id="UP001596065"/>
    </source>
</evidence>
<organism evidence="1 2">
    <name type="scientific">Streptomyces nogalater</name>
    <dbReference type="NCBI Taxonomy" id="38314"/>
    <lineage>
        <taxon>Bacteria</taxon>
        <taxon>Bacillati</taxon>
        <taxon>Actinomycetota</taxon>
        <taxon>Actinomycetes</taxon>
        <taxon>Kitasatosporales</taxon>
        <taxon>Streptomycetaceae</taxon>
        <taxon>Streptomyces</taxon>
    </lineage>
</organism>
<accession>A0ABW0WIR6</accession>
<evidence type="ECO:0008006" key="3">
    <source>
        <dbReference type="Google" id="ProtNLM"/>
    </source>
</evidence>
<gene>
    <name evidence="1" type="ORF">ACFP3J_17325</name>
</gene>
<keyword evidence="2" id="KW-1185">Reference proteome</keyword>
<dbReference type="EMBL" id="JBHSOE010000026">
    <property type="protein sequence ID" value="MFC5657242.1"/>
    <property type="molecule type" value="Genomic_DNA"/>
</dbReference>